<keyword evidence="9" id="KW-1185">Reference proteome</keyword>
<comment type="similarity">
    <text evidence="2">Belongs to the BMP lipoprotein family.</text>
</comment>
<sequence>MIKVFVLKSWPHARLAAGAHLLLRLSDLECRLRFPALRPFACAFLRFGPSPRARTPSNGKFRQRLGKLVEHFQSAVASGGFGAGGVCRRGSCRSHDPIILAGYQWQSYAEALDARYATRATFSIVDAGIEQPLSSFQGIMFAEDQLGFLAGVVAGLFTRTKRVGVVPGIPIKVIWRFRNGYLKGVHHSCPDCDTYGDYVPSFTNSALGIQAAQKLLQQGVDVIFGAAGGTGSAAIYWAATSGTRVIGVDAVSSFGVNDATGFRTKAFPRLATGVTP</sequence>
<keyword evidence="6" id="KW-0449">Lipoprotein</keyword>
<keyword evidence="3" id="KW-1003">Cell membrane</keyword>
<comment type="caution">
    <text evidence="8">The sequence shown here is derived from an EMBL/GenBank/DDBJ whole genome shotgun (WGS) entry which is preliminary data.</text>
</comment>
<dbReference type="OrthoDB" id="2156435at2759"/>
<evidence type="ECO:0000256" key="4">
    <source>
        <dbReference type="ARBA" id="ARBA00022729"/>
    </source>
</evidence>
<feature type="domain" description="ABC transporter substrate-binding protein PnrA-like" evidence="7">
    <location>
        <begin position="98"/>
        <end position="251"/>
    </location>
</feature>
<comment type="subcellular location">
    <subcellularLocation>
        <location evidence="1">Cell membrane</location>
        <topology evidence="1">Lipid-anchor</topology>
    </subcellularLocation>
</comment>
<keyword evidence="5" id="KW-0472">Membrane</keyword>
<accession>A0A8H7ZUZ6</accession>
<dbReference type="PANTHER" id="PTHR34296">
    <property type="entry name" value="TRANSCRIPTIONAL ACTIVATOR PROTEIN MED"/>
    <property type="match status" value="1"/>
</dbReference>
<organism evidence="8 9">
    <name type="scientific">Olpidium bornovanus</name>
    <dbReference type="NCBI Taxonomy" id="278681"/>
    <lineage>
        <taxon>Eukaryota</taxon>
        <taxon>Fungi</taxon>
        <taxon>Fungi incertae sedis</taxon>
        <taxon>Olpidiomycota</taxon>
        <taxon>Olpidiomycotina</taxon>
        <taxon>Olpidiomycetes</taxon>
        <taxon>Olpidiales</taxon>
        <taxon>Olpidiaceae</taxon>
        <taxon>Olpidium</taxon>
    </lineage>
</organism>
<dbReference type="Pfam" id="PF02608">
    <property type="entry name" value="Bmp"/>
    <property type="match status" value="1"/>
</dbReference>
<dbReference type="AlphaFoldDB" id="A0A8H7ZUZ6"/>
<name>A0A8H7ZUZ6_9FUNG</name>
<dbReference type="PANTHER" id="PTHR34296:SF2">
    <property type="entry name" value="ABC TRANSPORTER GUANOSINE-BINDING PROTEIN NUPN"/>
    <property type="match status" value="1"/>
</dbReference>
<gene>
    <name evidence="8" type="ORF">BJ554DRAFT_8404</name>
</gene>
<proteinExistence type="inferred from homology"/>
<keyword evidence="4" id="KW-0732">Signal</keyword>
<evidence type="ECO:0000313" key="8">
    <source>
        <dbReference type="EMBL" id="KAG5459647.1"/>
    </source>
</evidence>
<dbReference type="InterPro" id="IPR028082">
    <property type="entry name" value="Peripla_BP_I"/>
</dbReference>
<evidence type="ECO:0000256" key="2">
    <source>
        <dbReference type="ARBA" id="ARBA00008610"/>
    </source>
</evidence>
<dbReference type="GO" id="GO:0005886">
    <property type="term" value="C:plasma membrane"/>
    <property type="evidence" value="ECO:0007669"/>
    <property type="project" value="UniProtKB-SubCell"/>
</dbReference>
<evidence type="ECO:0000256" key="6">
    <source>
        <dbReference type="ARBA" id="ARBA00023288"/>
    </source>
</evidence>
<evidence type="ECO:0000313" key="9">
    <source>
        <dbReference type="Proteomes" id="UP000673691"/>
    </source>
</evidence>
<reference evidence="8 9" key="1">
    <citation type="journal article" name="Sci. Rep.">
        <title>Genome-scale phylogenetic analyses confirm Olpidium as the closest living zoosporic fungus to the non-flagellated, terrestrial fungi.</title>
        <authorList>
            <person name="Chang Y."/>
            <person name="Rochon D."/>
            <person name="Sekimoto S."/>
            <person name="Wang Y."/>
            <person name="Chovatia M."/>
            <person name="Sandor L."/>
            <person name="Salamov A."/>
            <person name="Grigoriev I.V."/>
            <person name="Stajich J.E."/>
            <person name="Spatafora J.W."/>
        </authorList>
    </citation>
    <scope>NUCLEOTIDE SEQUENCE [LARGE SCALE GENOMIC DNA]</scope>
    <source>
        <strain evidence="8">S191</strain>
    </source>
</reference>
<dbReference type="InterPro" id="IPR050957">
    <property type="entry name" value="BMP_lipoprotein"/>
</dbReference>
<protein>
    <submittedName>
        <fullName evidence="8">Basic membrane protein-domain-containing protein</fullName>
    </submittedName>
</protein>
<dbReference type="SUPFAM" id="SSF53822">
    <property type="entry name" value="Periplasmic binding protein-like I"/>
    <property type="match status" value="1"/>
</dbReference>
<dbReference type="InterPro" id="IPR003760">
    <property type="entry name" value="PnrA-like"/>
</dbReference>
<dbReference type="Gene3D" id="3.40.50.2300">
    <property type="match status" value="2"/>
</dbReference>
<evidence type="ECO:0000259" key="7">
    <source>
        <dbReference type="Pfam" id="PF02608"/>
    </source>
</evidence>
<evidence type="ECO:0000256" key="1">
    <source>
        <dbReference type="ARBA" id="ARBA00004193"/>
    </source>
</evidence>
<dbReference type="EMBL" id="JAEFCI010006498">
    <property type="protein sequence ID" value="KAG5459647.1"/>
    <property type="molecule type" value="Genomic_DNA"/>
</dbReference>
<evidence type="ECO:0000256" key="3">
    <source>
        <dbReference type="ARBA" id="ARBA00022475"/>
    </source>
</evidence>
<evidence type="ECO:0000256" key="5">
    <source>
        <dbReference type="ARBA" id="ARBA00023136"/>
    </source>
</evidence>
<dbReference type="Proteomes" id="UP000673691">
    <property type="component" value="Unassembled WGS sequence"/>
</dbReference>